<gene>
    <name evidence="1" type="ORF">C1Y38_10665</name>
</gene>
<comment type="caution">
    <text evidence="1">The sequence shown here is derived from an EMBL/GenBank/DDBJ whole genome shotgun (WGS) entry which is preliminary data.</text>
</comment>
<dbReference type="EMBL" id="POTQ01000036">
    <property type="protein sequence ID" value="PNV57026.1"/>
    <property type="molecule type" value="Genomic_DNA"/>
</dbReference>
<protein>
    <submittedName>
        <fullName evidence="1">Uncharacterized protein</fullName>
    </submittedName>
</protein>
<dbReference type="RefSeq" id="WP_103205690.1">
    <property type="nucleotide sequence ID" value="NZ_CP193773.1"/>
</dbReference>
<dbReference type="Proteomes" id="UP000236514">
    <property type="component" value="Unassembled WGS sequence"/>
</dbReference>
<dbReference type="AlphaFoldDB" id="A0A2K2TGA1"/>
<evidence type="ECO:0000313" key="2">
    <source>
        <dbReference type="Proteomes" id="UP000236514"/>
    </source>
</evidence>
<accession>A0A2K2TGA1</accession>
<sequence>MSLVARPKLTLKELITSLNKEPRVTVVEYTDVDDTDLKITISNLFDFYLSDDNMFILSNWGLPVTTTACTSDATNYT</sequence>
<proteinExistence type="predicted"/>
<reference evidence="1 2" key="1">
    <citation type="submission" date="2018-01" db="EMBL/GenBank/DDBJ databases">
        <title>Draft genome sequence of the feruloyl esterase-producing strain Lactobacillus fermentum CRL 1446, isolated from artisanal goat milk cheese.</title>
        <authorList>
            <person name="Abeijon Mukdsi M.C."/>
            <person name="Saavedra L."/>
            <person name="Gauffin Cano M.P."/>
            <person name="Hebert E.M."/>
            <person name="Medina R.B."/>
        </authorList>
    </citation>
    <scope>NUCLEOTIDE SEQUENCE [LARGE SCALE GENOMIC DNA]</scope>
    <source>
        <strain evidence="1 2">CRL 1446</strain>
    </source>
</reference>
<evidence type="ECO:0000313" key="1">
    <source>
        <dbReference type="EMBL" id="PNV57026.1"/>
    </source>
</evidence>
<name>A0A2K2TGA1_LIMFE</name>
<organism evidence="1 2">
    <name type="scientific">Limosilactobacillus fermentum</name>
    <name type="common">Lactobacillus fermentum</name>
    <dbReference type="NCBI Taxonomy" id="1613"/>
    <lineage>
        <taxon>Bacteria</taxon>
        <taxon>Bacillati</taxon>
        <taxon>Bacillota</taxon>
        <taxon>Bacilli</taxon>
        <taxon>Lactobacillales</taxon>
        <taxon>Lactobacillaceae</taxon>
        <taxon>Limosilactobacillus</taxon>
    </lineage>
</organism>